<keyword evidence="10" id="KW-1185">Reference proteome</keyword>
<evidence type="ECO:0000256" key="1">
    <source>
        <dbReference type="ARBA" id="ARBA00004141"/>
    </source>
</evidence>
<evidence type="ECO:0000313" key="9">
    <source>
        <dbReference type="EMBL" id="GFH59199.1"/>
    </source>
</evidence>
<feature type="transmembrane region" description="Helical" evidence="7">
    <location>
        <begin position="503"/>
        <end position="525"/>
    </location>
</feature>
<feature type="transmembrane region" description="Helical" evidence="7">
    <location>
        <begin position="729"/>
        <end position="752"/>
    </location>
</feature>
<dbReference type="PANTHER" id="PTHR10582:SF2">
    <property type="entry name" value="INACTIVE"/>
    <property type="match status" value="1"/>
</dbReference>
<dbReference type="GO" id="GO:0005886">
    <property type="term" value="C:plasma membrane"/>
    <property type="evidence" value="ECO:0007669"/>
    <property type="project" value="TreeGrafter"/>
</dbReference>
<feature type="compositionally biased region" description="Polar residues" evidence="6">
    <location>
        <begin position="122"/>
        <end position="143"/>
    </location>
</feature>
<dbReference type="InterPro" id="IPR024862">
    <property type="entry name" value="TRPV"/>
</dbReference>
<comment type="subcellular location">
    <subcellularLocation>
        <location evidence="1">Membrane</location>
        <topology evidence="1">Multi-pass membrane protein</topology>
    </subcellularLocation>
</comment>
<feature type="transmembrane region" description="Helical" evidence="7">
    <location>
        <begin position="620"/>
        <end position="639"/>
    </location>
</feature>
<accession>A0AAD3D7D9</accession>
<evidence type="ECO:0000256" key="2">
    <source>
        <dbReference type="ARBA" id="ARBA00022692"/>
    </source>
</evidence>
<evidence type="ECO:0000259" key="8">
    <source>
        <dbReference type="Pfam" id="PF00520"/>
    </source>
</evidence>
<keyword evidence="3" id="KW-0677">Repeat</keyword>
<gene>
    <name evidence="9" type="ORF">CTEN210_15675</name>
</gene>
<evidence type="ECO:0000256" key="5">
    <source>
        <dbReference type="ARBA" id="ARBA00023136"/>
    </source>
</evidence>
<dbReference type="GO" id="GO:0098703">
    <property type="term" value="P:calcium ion import across plasma membrane"/>
    <property type="evidence" value="ECO:0007669"/>
    <property type="project" value="TreeGrafter"/>
</dbReference>
<feature type="compositionally biased region" description="Polar residues" evidence="6">
    <location>
        <begin position="99"/>
        <end position="111"/>
    </location>
</feature>
<evidence type="ECO:0000313" key="10">
    <source>
        <dbReference type="Proteomes" id="UP001054902"/>
    </source>
</evidence>
<name>A0AAD3D7D9_9STRA</name>
<feature type="domain" description="Ion transport" evidence="8">
    <location>
        <begin position="548"/>
        <end position="758"/>
    </location>
</feature>
<dbReference type="Pfam" id="PF00520">
    <property type="entry name" value="Ion_trans"/>
    <property type="match status" value="1"/>
</dbReference>
<evidence type="ECO:0000256" key="3">
    <source>
        <dbReference type="ARBA" id="ARBA00022737"/>
    </source>
</evidence>
<feature type="transmembrane region" description="Helical" evidence="7">
    <location>
        <begin position="841"/>
        <end position="866"/>
    </location>
</feature>
<dbReference type="PANTHER" id="PTHR10582">
    <property type="entry name" value="TRANSIENT RECEPTOR POTENTIAL ION CHANNEL PROTEIN"/>
    <property type="match status" value="1"/>
</dbReference>
<comment type="caution">
    <text evidence="9">The sequence shown here is derived from an EMBL/GenBank/DDBJ whole genome shotgun (WGS) entry which is preliminary data.</text>
</comment>
<feature type="transmembrane region" description="Helical" evidence="7">
    <location>
        <begin position="577"/>
        <end position="600"/>
    </location>
</feature>
<keyword evidence="5 7" id="KW-0472">Membrane</keyword>
<dbReference type="GO" id="GO:0005216">
    <property type="term" value="F:monoatomic ion channel activity"/>
    <property type="evidence" value="ECO:0007669"/>
    <property type="project" value="InterPro"/>
</dbReference>
<evidence type="ECO:0000256" key="7">
    <source>
        <dbReference type="SAM" id="Phobius"/>
    </source>
</evidence>
<keyword evidence="4 7" id="KW-1133">Transmembrane helix</keyword>
<evidence type="ECO:0000256" key="6">
    <source>
        <dbReference type="SAM" id="MobiDB-lite"/>
    </source>
</evidence>
<dbReference type="Proteomes" id="UP001054902">
    <property type="component" value="Unassembled WGS sequence"/>
</dbReference>
<protein>
    <recommendedName>
        <fullName evidence="8">Ion transport domain-containing protein</fullName>
    </recommendedName>
</protein>
<reference evidence="9 10" key="1">
    <citation type="journal article" date="2021" name="Sci. Rep.">
        <title>The genome of the diatom Chaetoceros tenuissimus carries an ancient integrated fragment of an extant virus.</title>
        <authorList>
            <person name="Hongo Y."/>
            <person name="Kimura K."/>
            <person name="Takaki Y."/>
            <person name="Yoshida Y."/>
            <person name="Baba S."/>
            <person name="Kobayashi G."/>
            <person name="Nagasaki K."/>
            <person name="Hano T."/>
            <person name="Tomaru Y."/>
        </authorList>
    </citation>
    <scope>NUCLEOTIDE SEQUENCE [LARGE SCALE GENOMIC DNA]</scope>
    <source>
        <strain evidence="9 10">NIES-3715</strain>
    </source>
</reference>
<feature type="region of interest" description="Disordered" evidence="6">
    <location>
        <begin position="20"/>
        <end position="143"/>
    </location>
</feature>
<dbReference type="EMBL" id="BLLK01000062">
    <property type="protein sequence ID" value="GFH59199.1"/>
    <property type="molecule type" value="Genomic_DNA"/>
</dbReference>
<feature type="transmembrane region" description="Helical" evidence="7">
    <location>
        <begin position="660"/>
        <end position="683"/>
    </location>
</feature>
<feature type="transmembrane region" description="Helical" evidence="7">
    <location>
        <begin position="812"/>
        <end position="835"/>
    </location>
</feature>
<feature type="compositionally biased region" description="Basic and acidic residues" evidence="6">
    <location>
        <begin position="56"/>
        <end position="72"/>
    </location>
</feature>
<dbReference type="AlphaFoldDB" id="A0AAD3D7D9"/>
<evidence type="ECO:0000256" key="4">
    <source>
        <dbReference type="ARBA" id="ARBA00022989"/>
    </source>
</evidence>
<keyword evidence="2 7" id="KW-0812">Transmembrane</keyword>
<proteinExistence type="predicted"/>
<dbReference type="InterPro" id="IPR005821">
    <property type="entry name" value="Ion_trans_dom"/>
</dbReference>
<sequence length="904" mass="103482">MVKEHKLVLSEKYTGNENIQNQDECIANIKTPDIKNTSRSFPPPPPSNTRHHKRRYLVERDSSHQDKLDSKASHPSVTRKSVYAVHDKENDAPSLKKPGTSSDVHLSTPTENGIRRRLPRSESPSGEDSSIVGNTSPLNMQQIEQKDENKILNMIRRRRGDEVSQSKRKSLHSFNRLTISSEDYSNATLSQQQINIRPLSDWMNILESSKEGAKLSKSRSLKLLSSLALDTQVSKSLALQSEYFVGKLGDGDYIDAWLTSKHNGDNFPFVQIIESWVDSVDIKFQKNMNVIPSGQDEENKEVAPPSFNDGDKWISMPYQVAYAIHTVSLLLEKVLNARMSKTIALKESSRYAFQRLLVREASSSTLFSDDEDFDTVIDHYVGNFPNKQQFLKTLLFLHDEERSLAFNSTLVREIMKTTDSVGPFLTELFQDNNDVKNRTTQYMLQLSTLLEEDAKNNDSFKEEDVVKKLRNIDGLIPSMLLLDRRMIEDIASTPLFSKVLHRAISSSFVATFLFLDMFLLLALIYSFRRSIDSYLIGNGSILFWLWQANMYNAYHTMRDLVRGIVFTSADIHMDKKLFWNFGTIVNFISFLSMITCVLYIRIAVAGEEWKTENQVTSQWIRTWFAFTTALLWLRFLGFLKSINSKLATFAMAIVQITKDIFWYLVILVVIVIAFSQIFFTMLVQDNCHNASQNLLDCEPREYYLRVYSILLGDWGLFDRDEDFHDKQHALIVFGGFTFFIAIVLLSVLIAIIGDSYTRCIQISKRVLGRSRVCLLTEFDAFKRARTQLKNHHLLENVKLLREMQINWKTFKIMLGTYGLLILYWTCAEVIGLGFAHSHQNIFARIGIAVSMIITNAATFILFIVMLSPKPIDEKAKHVSALVTNAMNVLIGEGNHDSSIRNIHT</sequence>
<organism evidence="9 10">
    <name type="scientific">Chaetoceros tenuissimus</name>
    <dbReference type="NCBI Taxonomy" id="426638"/>
    <lineage>
        <taxon>Eukaryota</taxon>
        <taxon>Sar</taxon>
        <taxon>Stramenopiles</taxon>
        <taxon>Ochrophyta</taxon>
        <taxon>Bacillariophyta</taxon>
        <taxon>Coscinodiscophyceae</taxon>
        <taxon>Chaetocerotophycidae</taxon>
        <taxon>Chaetocerotales</taxon>
        <taxon>Chaetocerotaceae</taxon>
        <taxon>Chaetoceros</taxon>
    </lineage>
</organism>